<comment type="caution">
    <text evidence="10">Lacks conserved residue(s) required for the propagation of feature annotation.</text>
</comment>
<dbReference type="AlphaFoldDB" id="A0A642VDU3"/>
<dbReference type="GO" id="GO:0004017">
    <property type="term" value="F:AMP kinase activity"/>
    <property type="evidence" value="ECO:0007669"/>
    <property type="project" value="UniProtKB-UniRule"/>
</dbReference>
<dbReference type="Gene3D" id="3.40.50.300">
    <property type="entry name" value="P-loop containing nucleotide triphosphate hydrolases"/>
    <property type="match status" value="1"/>
</dbReference>
<keyword evidence="9 10" id="KW-0539">Nucleus</keyword>
<organism evidence="11 12">
    <name type="scientific">Trichomonascus ciferrii</name>
    <dbReference type="NCBI Taxonomy" id="44093"/>
    <lineage>
        <taxon>Eukaryota</taxon>
        <taxon>Fungi</taxon>
        <taxon>Dikarya</taxon>
        <taxon>Ascomycota</taxon>
        <taxon>Saccharomycotina</taxon>
        <taxon>Dipodascomycetes</taxon>
        <taxon>Dipodascales</taxon>
        <taxon>Trichomonascaceae</taxon>
        <taxon>Trichomonascus</taxon>
        <taxon>Trichomonascus ciferrii complex</taxon>
    </lineage>
</organism>
<dbReference type="EC" id="2.7.4.3" evidence="10"/>
<dbReference type="GO" id="GO:0042274">
    <property type="term" value="P:ribosomal small subunit biogenesis"/>
    <property type="evidence" value="ECO:0007669"/>
    <property type="project" value="UniProtKB-UniRule"/>
</dbReference>
<evidence type="ECO:0000256" key="5">
    <source>
        <dbReference type="ARBA" id="ARBA00022679"/>
    </source>
</evidence>
<comment type="similarity">
    <text evidence="10">Belongs to the adenylate kinase family. AK6 subfamily.</text>
</comment>
<feature type="binding site" evidence="10">
    <location>
        <position position="17"/>
    </location>
    <ligand>
        <name>ATP</name>
        <dbReference type="ChEBI" id="CHEBI:30616"/>
    </ligand>
</feature>
<dbReference type="InterPro" id="IPR020618">
    <property type="entry name" value="Adenyl_kinase_AK6"/>
</dbReference>
<gene>
    <name evidence="11" type="ORF">TRICI_000264</name>
</gene>
<name>A0A642VDU3_9ASCO</name>
<dbReference type="GO" id="GO:0005737">
    <property type="term" value="C:cytoplasm"/>
    <property type="evidence" value="ECO:0007669"/>
    <property type="project" value="UniProtKB-SubCell"/>
</dbReference>
<keyword evidence="7 10" id="KW-0418">Kinase</keyword>
<dbReference type="VEuPathDB" id="FungiDB:TRICI_000264"/>
<reference evidence="11" key="1">
    <citation type="journal article" date="2019" name="G3 (Bethesda)">
        <title>Genome Assemblies of Two Rare Opportunistic Yeast Pathogens: Diutina rugosa (syn. Candida rugosa) and Trichomonascus ciferrii (syn. Candida ciferrii).</title>
        <authorList>
            <person name="Mixao V."/>
            <person name="Saus E."/>
            <person name="Hansen A.P."/>
            <person name="Lass-Florl C."/>
            <person name="Gabaldon T."/>
        </authorList>
    </citation>
    <scope>NUCLEOTIDE SEQUENCE</scope>
    <source>
        <strain evidence="11">CBS 4856</strain>
    </source>
</reference>
<dbReference type="PANTHER" id="PTHR12595:SF0">
    <property type="entry name" value="ADENYLATE KINASE ISOENZYME 6"/>
    <property type="match status" value="1"/>
</dbReference>
<accession>A0A642VDU3</accession>
<dbReference type="EMBL" id="SWFS01000026">
    <property type="protein sequence ID" value="KAA8917571.1"/>
    <property type="molecule type" value="Genomic_DNA"/>
</dbReference>
<dbReference type="SUPFAM" id="SSF52540">
    <property type="entry name" value="P-loop containing nucleoside triphosphate hydrolases"/>
    <property type="match status" value="1"/>
</dbReference>
<feature type="binding site" evidence="10">
    <location>
        <position position="18"/>
    </location>
    <ligand>
        <name>ATP</name>
        <dbReference type="ChEBI" id="CHEBI:30616"/>
    </ligand>
</feature>
<protein>
    <recommendedName>
        <fullName evidence="10">Adenylate kinase isoenzyme 6 homolog</fullName>
        <shortName evidence="10">AK6</shortName>
        <ecNumber evidence="10">2.7.4.3</ecNumber>
    </recommendedName>
    <alternativeName>
        <fullName evidence="10">Dual activity adenylate kinase/ATPase</fullName>
        <shortName evidence="10">AK/ATPase</shortName>
    </alternativeName>
</protein>
<keyword evidence="6 10" id="KW-0547">Nucleotide-binding</keyword>
<evidence type="ECO:0000313" key="11">
    <source>
        <dbReference type="EMBL" id="KAA8917571.1"/>
    </source>
</evidence>
<feature type="region of interest" description="LID" evidence="10">
    <location>
        <begin position="111"/>
        <end position="121"/>
    </location>
</feature>
<evidence type="ECO:0000313" key="12">
    <source>
        <dbReference type="Proteomes" id="UP000761534"/>
    </source>
</evidence>
<dbReference type="InterPro" id="IPR027417">
    <property type="entry name" value="P-loop_NTPase"/>
</dbReference>
<dbReference type="PANTHER" id="PTHR12595">
    <property type="entry name" value="POS9-ACTIVATING FACTOR FAP7-RELATED"/>
    <property type="match status" value="1"/>
</dbReference>
<comment type="subcellular location">
    <subcellularLocation>
        <location evidence="10">Cytoplasm</location>
    </subcellularLocation>
    <subcellularLocation>
        <location evidence="10">Nucleus</location>
    </subcellularLocation>
</comment>
<dbReference type="HAMAP" id="MF_00039">
    <property type="entry name" value="Adenylate_kinase_AK6"/>
    <property type="match status" value="1"/>
</dbReference>
<feature type="binding site" evidence="10">
    <location>
        <position position="19"/>
    </location>
    <ligand>
        <name>ATP</name>
        <dbReference type="ChEBI" id="CHEBI:30616"/>
    </ligand>
</feature>
<keyword evidence="2 10" id="KW-0963">Cytoplasm</keyword>
<evidence type="ECO:0000256" key="1">
    <source>
        <dbReference type="ARBA" id="ARBA00000582"/>
    </source>
</evidence>
<sequence>MGERGANIIITGTPGTGKSSHAAMLAERLSDMKLMTMNEVAKERDCVTGFDEERNSAIVDEDRLVDAIEDDLKKGGYIIDWHVCDIFPEDLIDLVIVLRSDTEKLYDRLKKRQYSQEKLDENLDVEIMQVILDDAQSAYDSNIVIELQSNEIEDMESNIDRIVAWKEQWEKDNE</sequence>
<keyword evidence="12" id="KW-1185">Reference proteome</keyword>
<dbReference type="Pfam" id="PF13238">
    <property type="entry name" value="AAA_18"/>
    <property type="match status" value="1"/>
</dbReference>
<evidence type="ECO:0000256" key="9">
    <source>
        <dbReference type="ARBA" id="ARBA00023242"/>
    </source>
</evidence>
<evidence type="ECO:0000256" key="7">
    <source>
        <dbReference type="ARBA" id="ARBA00022777"/>
    </source>
</evidence>
<evidence type="ECO:0000256" key="6">
    <source>
        <dbReference type="ARBA" id="ARBA00022741"/>
    </source>
</evidence>
<keyword evidence="8 10" id="KW-0067">ATP-binding</keyword>
<comment type="function">
    <text evidence="10">Broad-specificity nucleoside monophosphate (NMP) kinase that catalyzes the reversible transfer of the terminal phosphate group between nucleoside triphosphates and monophosphates. Has also ATPase activity. Involved in the late cytoplasmic maturation steps of the 40S ribosomal particles, specifically 18S rRNA maturation. While NMP activity is not required for ribosome maturation, ATPase activity is. Associates transiently with small ribosomal subunit protein uS11. ATP hydrolysis breaks the interaction with uS11. May temporarily remove uS11 from the ribosome to enable a conformational change of the ribosomal RNA that is needed for the final maturation step of the small ribosomal subunit. Its NMP activity may have a role in nuclear energy homeostasis.</text>
</comment>
<evidence type="ECO:0000256" key="3">
    <source>
        <dbReference type="ARBA" id="ARBA00022517"/>
    </source>
</evidence>
<dbReference type="FunFam" id="3.40.50.300:FF:000372">
    <property type="entry name" value="Adenylate kinase isoenzyme 6 homolog"/>
    <property type="match status" value="1"/>
</dbReference>
<dbReference type="GO" id="GO:0016887">
    <property type="term" value="F:ATP hydrolysis activity"/>
    <property type="evidence" value="ECO:0007669"/>
    <property type="project" value="UniProtKB-UniRule"/>
</dbReference>
<evidence type="ECO:0000256" key="2">
    <source>
        <dbReference type="ARBA" id="ARBA00022490"/>
    </source>
</evidence>
<evidence type="ECO:0000256" key="10">
    <source>
        <dbReference type="HAMAP-Rule" id="MF_03173"/>
    </source>
</evidence>
<dbReference type="Proteomes" id="UP000761534">
    <property type="component" value="Unassembled WGS sequence"/>
</dbReference>
<comment type="caution">
    <text evidence="11">The sequence shown here is derived from an EMBL/GenBank/DDBJ whole genome shotgun (WGS) entry which is preliminary data.</text>
</comment>
<feature type="binding site" evidence="10">
    <location>
        <position position="112"/>
    </location>
    <ligand>
        <name>ATP</name>
        <dbReference type="ChEBI" id="CHEBI:30616"/>
    </ligand>
</feature>
<keyword evidence="3 10" id="KW-0690">Ribosome biogenesis</keyword>
<comment type="subunit">
    <text evidence="10">Interacts with small ribosomal subunit protein uS11. Not a structural component of 43S pre-ribosomes, but transiently interacts with them by binding to uS11.</text>
</comment>
<evidence type="ECO:0000256" key="4">
    <source>
        <dbReference type="ARBA" id="ARBA00022552"/>
    </source>
</evidence>
<evidence type="ECO:0000256" key="8">
    <source>
        <dbReference type="ARBA" id="ARBA00022840"/>
    </source>
</evidence>
<comment type="catalytic activity">
    <reaction evidence="10">
        <text>ATP + H2O = ADP + phosphate + H(+)</text>
        <dbReference type="Rhea" id="RHEA:13065"/>
        <dbReference type="ChEBI" id="CHEBI:15377"/>
        <dbReference type="ChEBI" id="CHEBI:15378"/>
        <dbReference type="ChEBI" id="CHEBI:30616"/>
        <dbReference type="ChEBI" id="CHEBI:43474"/>
        <dbReference type="ChEBI" id="CHEBI:456216"/>
    </reaction>
</comment>
<keyword evidence="4 10" id="KW-0698">rRNA processing</keyword>
<proteinExistence type="inferred from homology"/>
<dbReference type="OrthoDB" id="10251185at2759"/>
<dbReference type="GO" id="GO:0005634">
    <property type="term" value="C:nucleus"/>
    <property type="evidence" value="ECO:0007669"/>
    <property type="project" value="UniProtKB-SubCell"/>
</dbReference>
<dbReference type="GO" id="GO:0006364">
    <property type="term" value="P:rRNA processing"/>
    <property type="evidence" value="ECO:0007669"/>
    <property type="project" value="UniProtKB-KW"/>
</dbReference>
<feature type="region of interest" description="NMPbind" evidence="10">
    <location>
        <begin position="36"/>
        <end position="59"/>
    </location>
</feature>
<comment type="catalytic activity">
    <reaction evidence="1 10">
        <text>AMP + ATP = 2 ADP</text>
        <dbReference type="Rhea" id="RHEA:12973"/>
        <dbReference type="ChEBI" id="CHEBI:30616"/>
        <dbReference type="ChEBI" id="CHEBI:456215"/>
        <dbReference type="ChEBI" id="CHEBI:456216"/>
        <dbReference type="EC" id="2.7.4.3"/>
    </reaction>
</comment>
<keyword evidence="5 10" id="KW-0808">Transferase</keyword>
<feature type="binding site" evidence="10">
    <location>
        <position position="20"/>
    </location>
    <ligand>
        <name>ATP</name>
        <dbReference type="ChEBI" id="CHEBI:30616"/>
    </ligand>
</feature>
<dbReference type="GO" id="GO:0005524">
    <property type="term" value="F:ATP binding"/>
    <property type="evidence" value="ECO:0007669"/>
    <property type="project" value="UniProtKB-KW"/>
</dbReference>
<feature type="binding site" evidence="10">
    <location>
        <position position="15"/>
    </location>
    <ligand>
        <name>ATP</name>
        <dbReference type="ChEBI" id="CHEBI:30616"/>
    </ligand>
</feature>